<comment type="caution">
    <text evidence="1">The sequence shown here is derived from an EMBL/GenBank/DDBJ whole genome shotgun (WGS) entry which is preliminary data.</text>
</comment>
<keyword evidence="1" id="KW-0695">RNA-directed DNA polymerase</keyword>
<gene>
    <name evidence="1" type="ORF">FWK35_00015858</name>
</gene>
<keyword evidence="2" id="KW-1185">Reference proteome</keyword>
<keyword evidence="1" id="KW-0808">Transferase</keyword>
<dbReference type="Proteomes" id="UP000478052">
    <property type="component" value="Unassembled WGS sequence"/>
</dbReference>
<organism evidence="1 2">
    <name type="scientific">Aphis craccivora</name>
    <name type="common">Cowpea aphid</name>
    <dbReference type="NCBI Taxonomy" id="307492"/>
    <lineage>
        <taxon>Eukaryota</taxon>
        <taxon>Metazoa</taxon>
        <taxon>Ecdysozoa</taxon>
        <taxon>Arthropoda</taxon>
        <taxon>Hexapoda</taxon>
        <taxon>Insecta</taxon>
        <taxon>Pterygota</taxon>
        <taxon>Neoptera</taxon>
        <taxon>Paraneoptera</taxon>
        <taxon>Hemiptera</taxon>
        <taxon>Sternorrhyncha</taxon>
        <taxon>Aphidomorpha</taxon>
        <taxon>Aphidoidea</taxon>
        <taxon>Aphididae</taxon>
        <taxon>Aphidini</taxon>
        <taxon>Aphis</taxon>
        <taxon>Aphis</taxon>
    </lineage>
</organism>
<dbReference type="EMBL" id="VUJU01006716">
    <property type="protein sequence ID" value="KAF0747790.1"/>
    <property type="molecule type" value="Genomic_DNA"/>
</dbReference>
<sequence length="246" mass="28472">MFVIPFLRNALLNVNYDIICLTETWLNDNVFDSELGFTNYNLYRNDRNNLSYGKKRGGGVLLSINKIISCDVLNVSSVSGCIYIPPDSSCDVYSKYCEVIESIYLMYPDYNYVITVNPVFNCSGRTLDCIMISADVELTNILNSLESIVPIIDNYHPLDFIVLFNSALVNEHFESPLVYNFKNYNFDDISHFLRSIDFDLNLNNNLSFESLIDKFYEIIYHSFSLFVPKTKIYNKYSLIWANVELI</sequence>
<name>A0A6G0Y2E5_APHCR</name>
<reference evidence="1 2" key="1">
    <citation type="submission" date="2019-08" db="EMBL/GenBank/DDBJ databases">
        <title>Whole genome of Aphis craccivora.</title>
        <authorList>
            <person name="Voronova N.V."/>
            <person name="Shulinski R.S."/>
            <person name="Bandarenka Y.V."/>
            <person name="Zhorov D.G."/>
            <person name="Warner D."/>
        </authorList>
    </citation>
    <scope>NUCLEOTIDE SEQUENCE [LARGE SCALE GENOMIC DNA]</scope>
    <source>
        <strain evidence="1">180601</strain>
        <tissue evidence="1">Whole Body</tissue>
    </source>
</reference>
<accession>A0A6G0Y2E5</accession>
<evidence type="ECO:0000313" key="1">
    <source>
        <dbReference type="EMBL" id="KAF0747790.1"/>
    </source>
</evidence>
<dbReference type="PANTHER" id="PTHR33395">
    <property type="entry name" value="TRANSCRIPTASE, PUTATIVE-RELATED-RELATED"/>
    <property type="match status" value="1"/>
</dbReference>
<keyword evidence="1" id="KW-0548">Nucleotidyltransferase</keyword>
<dbReference type="OrthoDB" id="6780760at2759"/>
<dbReference type="GO" id="GO:0003964">
    <property type="term" value="F:RNA-directed DNA polymerase activity"/>
    <property type="evidence" value="ECO:0007669"/>
    <property type="project" value="UniProtKB-KW"/>
</dbReference>
<dbReference type="Gene3D" id="3.60.10.10">
    <property type="entry name" value="Endonuclease/exonuclease/phosphatase"/>
    <property type="match status" value="1"/>
</dbReference>
<proteinExistence type="predicted"/>
<evidence type="ECO:0000313" key="2">
    <source>
        <dbReference type="Proteomes" id="UP000478052"/>
    </source>
</evidence>
<dbReference type="InterPro" id="IPR036691">
    <property type="entry name" value="Endo/exonu/phosph_ase_sf"/>
</dbReference>
<dbReference type="PANTHER" id="PTHR33395:SF22">
    <property type="entry name" value="REVERSE TRANSCRIPTASE DOMAIN-CONTAINING PROTEIN"/>
    <property type="match status" value="1"/>
</dbReference>
<protein>
    <submittedName>
        <fullName evidence="1">Putative RNA-directed DNA polymerase</fullName>
    </submittedName>
</protein>
<dbReference type="SUPFAM" id="SSF56219">
    <property type="entry name" value="DNase I-like"/>
    <property type="match status" value="1"/>
</dbReference>
<dbReference type="AlphaFoldDB" id="A0A6G0Y2E5"/>